<keyword evidence="3" id="KW-1185">Reference proteome</keyword>
<organism evidence="2 3">
    <name type="scientific">Halopiger aswanensis</name>
    <dbReference type="NCBI Taxonomy" id="148449"/>
    <lineage>
        <taxon>Archaea</taxon>
        <taxon>Methanobacteriati</taxon>
        <taxon>Methanobacteriota</taxon>
        <taxon>Stenosarchaea group</taxon>
        <taxon>Halobacteria</taxon>
        <taxon>Halobacteriales</taxon>
        <taxon>Natrialbaceae</taxon>
        <taxon>Halopiger</taxon>
    </lineage>
</organism>
<dbReference type="Gene3D" id="3.40.30.10">
    <property type="entry name" value="Glutaredoxin"/>
    <property type="match status" value="1"/>
</dbReference>
<comment type="caution">
    <text evidence="2">The sequence shown here is derived from an EMBL/GenBank/DDBJ whole genome shotgun (WGS) entry which is preliminary data.</text>
</comment>
<dbReference type="AlphaFoldDB" id="A0A3R7E176"/>
<gene>
    <name evidence="2" type="ORF">ATJ93_0534</name>
</gene>
<dbReference type="InterPro" id="IPR036249">
    <property type="entry name" value="Thioredoxin-like_sf"/>
</dbReference>
<evidence type="ECO:0000256" key="1">
    <source>
        <dbReference type="ARBA" id="ARBA00023284"/>
    </source>
</evidence>
<dbReference type="EMBL" id="RAPO01000001">
    <property type="protein sequence ID" value="RKD97545.1"/>
    <property type="molecule type" value="Genomic_DNA"/>
</dbReference>
<dbReference type="SUPFAM" id="SSF52833">
    <property type="entry name" value="Thioredoxin-like"/>
    <property type="match status" value="1"/>
</dbReference>
<dbReference type="Proteomes" id="UP000283805">
    <property type="component" value="Unassembled WGS sequence"/>
</dbReference>
<sequence>MYADGEQSRMPTVEIEYCVPCGFLSRAEDVQHALLSTFGEQLDAVTLATGADGVFVVRVDDTVIFDKSEDEYDVDEIVRRVRDQL</sequence>
<dbReference type="NCBIfam" id="TIGR02174">
    <property type="entry name" value="CXXU_selWTH"/>
    <property type="match status" value="1"/>
</dbReference>
<dbReference type="InterPro" id="IPR011893">
    <property type="entry name" value="Selenoprotein_Rdx-typ"/>
</dbReference>
<evidence type="ECO:0000313" key="2">
    <source>
        <dbReference type="EMBL" id="RKD97545.1"/>
    </source>
</evidence>
<keyword evidence="1" id="KW-0676">Redox-active center</keyword>
<accession>A0A3R7E176</accession>
<dbReference type="Pfam" id="PF10262">
    <property type="entry name" value="Rdx"/>
    <property type="match status" value="1"/>
</dbReference>
<name>A0A3R7E176_9EURY</name>
<evidence type="ECO:0000313" key="3">
    <source>
        <dbReference type="Proteomes" id="UP000283805"/>
    </source>
</evidence>
<reference evidence="2 3" key="1">
    <citation type="submission" date="2018-09" db="EMBL/GenBank/DDBJ databases">
        <title>Genomic Encyclopedia of Archaeal and Bacterial Type Strains, Phase II (KMG-II): from individual species to whole genera.</title>
        <authorList>
            <person name="Goeker M."/>
        </authorList>
    </citation>
    <scope>NUCLEOTIDE SEQUENCE [LARGE SCALE GENOMIC DNA]</scope>
    <source>
        <strain evidence="2 3">DSM 13151</strain>
    </source>
</reference>
<proteinExistence type="predicted"/>
<protein>
    <submittedName>
        <fullName evidence="2">Selenoprotein W-related protein</fullName>
    </submittedName>
</protein>